<keyword evidence="1" id="KW-0245">EGF-like domain</keyword>
<keyword evidence="1" id="KW-1015">Disulfide bond</keyword>
<dbReference type="PROSITE" id="PS01186">
    <property type="entry name" value="EGF_2"/>
    <property type="match status" value="1"/>
</dbReference>
<dbReference type="Gene3D" id="2.10.25.10">
    <property type="entry name" value="Laminin"/>
    <property type="match status" value="3"/>
</dbReference>
<comment type="caution">
    <text evidence="4">The sequence shown here is derived from an EMBL/GenBank/DDBJ whole genome shotgun (WGS) entry which is preliminary data.</text>
</comment>
<feature type="domain" description="EGF-like" evidence="3">
    <location>
        <begin position="108"/>
        <end position="146"/>
    </location>
</feature>
<dbReference type="SMART" id="SM00181">
    <property type="entry name" value="EGF"/>
    <property type="match status" value="3"/>
</dbReference>
<feature type="disulfide bond" evidence="1">
    <location>
        <begin position="48"/>
        <end position="57"/>
    </location>
</feature>
<dbReference type="EMBL" id="CAICTM010002906">
    <property type="protein sequence ID" value="CAB9530517.1"/>
    <property type="molecule type" value="Genomic_DNA"/>
</dbReference>
<dbReference type="AlphaFoldDB" id="A0A9N8HYM5"/>
<reference evidence="4" key="1">
    <citation type="submission" date="2020-06" db="EMBL/GenBank/DDBJ databases">
        <authorList>
            <consortium name="Plant Systems Biology data submission"/>
        </authorList>
    </citation>
    <scope>NUCLEOTIDE SEQUENCE</scope>
    <source>
        <strain evidence="4">D6</strain>
    </source>
</reference>
<feature type="disulfide bond" evidence="1">
    <location>
        <begin position="136"/>
        <end position="145"/>
    </location>
</feature>
<evidence type="ECO:0000256" key="1">
    <source>
        <dbReference type="PROSITE-ProRule" id="PRU00076"/>
    </source>
</evidence>
<accession>A0A9N8HYM5</accession>
<organism evidence="4 5">
    <name type="scientific">Seminavis robusta</name>
    <dbReference type="NCBI Taxonomy" id="568900"/>
    <lineage>
        <taxon>Eukaryota</taxon>
        <taxon>Sar</taxon>
        <taxon>Stramenopiles</taxon>
        <taxon>Ochrophyta</taxon>
        <taxon>Bacillariophyta</taxon>
        <taxon>Bacillariophyceae</taxon>
        <taxon>Bacillariophycidae</taxon>
        <taxon>Naviculales</taxon>
        <taxon>Naviculaceae</taxon>
        <taxon>Seminavis</taxon>
    </lineage>
</organism>
<dbReference type="OrthoDB" id="430340at2759"/>
<name>A0A9N8HYM5_9STRA</name>
<dbReference type="SUPFAM" id="SSF57196">
    <property type="entry name" value="EGF/Laminin"/>
    <property type="match status" value="1"/>
</dbReference>
<feature type="signal peptide" evidence="2">
    <location>
        <begin position="1"/>
        <end position="15"/>
    </location>
</feature>
<gene>
    <name evidence="4" type="ORF">SEMRO_2908_G340060.1</name>
</gene>
<keyword evidence="2" id="KW-0732">Signal</keyword>
<dbReference type="PROSITE" id="PS50026">
    <property type="entry name" value="EGF_3"/>
    <property type="match status" value="2"/>
</dbReference>
<sequence length="241" mass="26642">MVFHLQSSSLLVVQANEMDDTCNNDTQCENGGVCAEPNENHSYKYCHCAVGFAGIRCNSFCPLQCQNGGYCRYHQMSEPRFQVELDRNPDDYVCQCFGLFEGKYCEIPYMNCGDGTKCYNGGTCLFRAGAKSVCECPPGFGGEKCQSTVAATDSEQSAASIIDDFERGFHGNKTALVCSILLIIVTCAGLSWYSITYCLLEDDDDEEMKDDSVPYEAVEITEGTETDTDLDISMPTWRNVV</sequence>
<evidence type="ECO:0000313" key="5">
    <source>
        <dbReference type="Proteomes" id="UP001153069"/>
    </source>
</evidence>
<feature type="domain" description="EGF-like" evidence="3">
    <location>
        <begin position="18"/>
        <end position="58"/>
    </location>
</feature>
<proteinExistence type="predicted"/>
<protein>
    <submittedName>
        <fullName evidence="4">Neurogenic locus notch homolog protein</fullName>
    </submittedName>
</protein>
<dbReference type="PANTHER" id="PTHR24044">
    <property type="entry name" value="NOTCH LIGAND FAMILY MEMBER"/>
    <property type="match status" value="1"/>
</dbReference>
<keyword evidence="5" id="KW-1185">Reference proteome</keyword>
<evidence type="ECO:0000256" key="2">
    <source>
        <dbReference type="SAM" id="SignalP"/>
    </source>
</evidence>
<dbReference type="PANTHER" id="PTHR24044:SF420">
    <property type="entry name" value="DELTA AND NOTCH-LIKE EPIDERMAL GROWTH FACTOR-RELATED RECEPTOR ISOFORM X1"/>
    <property type="match status" value="1"/>
</dbReference>
<dbReference type="InterPro" id="IPR050906">
    <property type="entry name" value="Notch_signaling"/>
</dbReference>
<feature type="chain" id="PRO_5040363403" evidence="2">
    <location>
        <begin position="16"/>
        <end position="241"/>
    </location>
</feature>
<dbReference type="Proteomes" id="UP001153069">
    <property type="component" value="Unassembled WGS sequence"/>
</dbReference>
<dbReference type="InterPro" id="IPR000742">
    <property type="entry name" value="EGF"/>
</dbReference>
<evidence type="ECO:0000313" key="4">
    <source>
        <dbReference type="EMBL" id="CAB9530517.1"/>
    </source>
</evidence>
<evidence type="ECO:0000259" key="3">
    <source>
        <dbReference type="PROSITE" id="PS50026"/>
    </source>
</evidence>
<comment type="caution">
    <text evidence="1">Lacks conserved residue(s) required for the propagation of feature annotation.</text>
</comment>
<dbReference type="PROSITE" id="PS00022">
    <property type="entry name" value="EGF_1"/>
    <property type="match status" value="2"/>
</dbReference>